<feature type="compositionally biased region" description="Polar residues" evidence="1">
    <location>
        <begin position="7"/>
        <end position="17"/>
    </location>
</feature>
<dbReference type="AlphaFoldDB" id="A0A8S0WRB0"/>
<proteinExistence type="predicted"/>
<dbReference type="Proteomes" id="UP000836597">
    <property type="component" value="Chromosome"/>
</dbReference>
<gene>
    <name evidence="3" type="ORF">DEACI_2054</name>
    <name evidence="2" type="ORF">DEACI_4007</name>
</gene>
<reference evidence="2" key="2">
    <citation type="submission" date="2020-01" db="EMBL/GenBank/DDBJ databases">
        <authorList>
            <person name="Hornung B."/>
        </authorList>
    </citation>
    <scope>NUCLEOTIDE SEQUENCE</scope>
    <source>
        <strain evidence="2">PacBioINE</strain>
    </source>
</reference>
<evidence type="ECO:0000256" key="1">
    <source>
        <dbReference type="SAM" id="MobiDB-lite"/>
    </source>
</evidence>
<name>A0A8S0WRB0_9FIRM</name>
<dbReference type="EMBL" id="LR746496">
    <property type="protein sequence ID" value="CAA7603184.1"/>
    <property type="molecule type" value="Genomic_DNA"/>
</dbReference>
<dbReference type="KEGG" id="aacx:DEACI_4007"/>
<dbReference type="Proteomes" id="UP001071230">
    <property type="component" value="Unassembled WGS sequence"/>
</dbReference>
<feature type="region of interest" description="Disordered" evidence="1">
    <location>
        <begin position="1"/>
        <end position="42"/>
    </location>
</feature>
<evidence type="ECO:0000313" key="2">
    <source>
        <dbReference type="EMBL" id="CAA7603184.1"/>
    </source>
</evidence>
<evidence type="ECO:0000313" key="3">
    <source>
        <dbReference type="EMBL" id="CEJ07588.1"/>
    </source>
</evidence>
<reference evidence="3" key="1">
    <citation type="submission" date="2014-11" db="EMBL/GenBank/DDBJ databases">
        <authorList>
            <person name="Hornung B.V."/>
        </authorList>
    </citation>
    <scope>NUCLEOTIDE SEQUENCE</scope>
    <source>
        <strain evidence="3">INE</strain>
    </source>
</reference>
<keyword evidence="4" id="KW-1185">Reference proteome</keyword>
<evidence type="ECO:0000313" key="4">
    <source>
        <dbReference type="Proteomes" id="UP001071230"/>
    </source>
</evidence>
<sequence>MRKGHPVNSSLTGNSGQEAGDSRPGPDIMTPRCDTDQRTQPYTLGFNPVEIQRTARTGAGRIDVGVLNVECGAGRRGR</sequence>
<protein>
    <submittedName>
        <fullName evidence="2">Uncharacterized protein</fullName>
    </submittedName>
</protein>
<organism evidence="2">
    <name type="scientific">Acididesulfobacillus acetoxydans</name>
    <dbReference type="NCBI Taxonomy" id="1561005"/>
    <lineage>
        <taxon>Bacteria</taxon>
        <taxon>Bacillati</taxon>
        <taxon>Bacillota</taxon>
        <taxon>Clostridia</taxon>
        <taxon>Eubacteriales</taxon>
        <taxon>Peptococcaceae</taxon>
        <taxon>Acididesulfobacillus</taxon>
    </lineage>
</organism>
<accession>A0A8S0WRB0</accession>
<dbReference type="EMBL" id="CDGJ01000060">
    <property type="protein sequence ID" value="CEJ07588.1"/>
    <property type="molecule type" value="Genomic_DNA"/>
</dbReference>